<organism evidence="1">
    <name type="scientific">Anguilla anguilla</name>
    <name type="common">European freshwater eel</name>
    <name type="synonym">Muraena anguilla</name>
    <dbReference type="NCBI Taxonomy" id="7936"/>
    <lineage>
        <taxon>Eukaryota</taxon>
        <taxon>Metazoa</taxon>
        <taxon>Chordata</taxon>
        <taxon>Craniata</taxon>
        <taxon>Vertebrata</taxon>
        <taxon>Euteleostomi</taxon>
        <taxon>Actinopterygii</taxon>
        <taxon>Neopterygii</taxon>
        <taxon>Teleostei</taxon>
        <taxon>Anguilliformes</taxon>
        <taxon>Anguillidae</taxon>
        <taxon>Anguilla</taxon>
    </lineage>
</organism>
<dbReference type="AlphaFoldDB" id="A0A0E9WI59"/>
<sequence length="48" mass="5140">MVPKATTHVPTVCGLCLELALPYGLLGPQLKNPALEPADWTVCLHTLN</sequence>
<name>A0A0E9WI59_ANGAN</name>
<protein>
    <submittedName>
        <fullName evidence="1">Uncharacterized protein</fullName>
    </submittedName>
</protein>
<evidence type="ECO:0000313" key="1">
    <source>
        <dbReference type="EMBL" id="JAH89178.1"/>
    </source>
</evidence>
<reference evidence="1" key="2">
    <citation type="journal article" date="2015" name="Fish Shellfish Immunol.">
        <title>Early steps in the European eel (Anguilla anguilla)-Vibrio vulnificus interaction in the gills: Role of the RtxA13 toxin.</title>
        <authorList>
            <person name="Callol A."/>
            <person name="Pajuelo D."/>
            <person name="Ebbesson L."/>
            <person name="Teles M."/>
            <person name="MacKenzie S."/>
            <person name="Amaro C."/>
        </authorList>
    </citation>
    <scope>NUCLEOTIDE SEQUENCE</scope>
</reference>
<reference evidence="1" key="1">
    <citation type="submission" date="2014-11" db="EMBL/GenBank/DDBJ databases">
        <authorList>
            <person name="Amaro Gonzalez C."/>
        </authorList>
    </citation>
    <scope>NUCLEOTIDE SEQUENCE</scope>
</reference>
<proteinExistence type="predicted"/>
<accession>A0A0E9WI59</accession>
<dbReference type="EMBL" id="GBXM01019399">
    <property type="protein sequence ID" value="JAH89178.1"/>
    <property type="molecule type" value="Transcribed_RNA"/>
</dbReference>